<keyword evidence="6" id="KW-0808">Transferase</keyword>
<evidence type="ECO:0000256" key="13">
    <source>
        <dbReference type="ARBA" id="ARBA00023038"/>
    </source>
</evidence>
<evidence type="ECO:0000256" key="8">
    <source>
        <dbReference type="ARBA" id="ARBA00022737"/>
    </source>
</evidence>
<dbReference type="Pfam" id="PF00412">
    <property type="entry name" value="LIM"/>
    <property type="match status" value="2"/>
</dbReference>
<dbReference type="Gene3D" id="2.10.110.10">
    <property type="entry name" value="Cysteine Rich Protein"/>
    <property type="match status" value="2"/>
</dbReference>
<dbReference type="PANTHER" id="PTHR46485:SF4">
    <property type="entry name" value="LIM DOMAIN KINASE 1"/>
    <property type="match status" value="1"/>
</dbReference>
<evidence type="ECO:0000256" key="7">
    <source>
        <dbReference type="ARBA" id="ARBA00022723"/>
    </source>
</evidence>
<evidence type="ECO:0000256" key="1">
    <source>
        <dbReference type="ARBA" id="ARBA00004496"/>
    </source>
</evidence>
<dbReference type="SUPFAM" id="SSF50156">
    <property type="entry name" value="PDZ domain-like"/>
    <property type="match status" value="1"/>
</dbReference>
<keyword evidence="8" id="KW-0677">Repeat</keyword>
<dbReference type="Gene3D" id="2.30.42.10">
    <property type="match status" value="1"/>
</dbReference>
<evidence type="ECO:0000256" key="9">
    <source>
        <dbReference type="ARBA" id="ARBA00022741"/>
    </source>
</evidence>
<dbReference type="PROSITE" id="PS00478">
    <property type="entry name" value="LIM_DOMAIN_1"/>
    <property type="match status" value="2"/>
</dbReference>
<evidence type="ECO:0000313" key="21">
    <source>
        <dbReference type="EnsemblMetazoa" id="XP_030848246"/>
    </source>
</evidence>
<evidence type="ECO:0000256" key="12">
    <source>
        <dbReference type="ARBA" id="ARBA00022840"/>
    </source>
</evidence>
<evidence type="ECO:0000259" key="18">
    <source>
        <dbReference type="PROSITE" id="PS50011"/>
    </source>
</evidence>
<dbReference type="GeneID" id="587817"/>
<dbReference type="GO" id="GO:0004674">
    <property type="term" value="F:protein serine/threonine kinase activity"/>
    <property type="evidence" value="ECO:0000318"/>
    <property type="project" value="GO_Central"/>
</dbReference>
<feature type="domain" description="LIM zinc-binding" evidence="19">
    <location>
        <begin position="12"/>
        <end position="71"/>
    </location>
</feature>
<dbReference type="GO" id="GO:0005634">
    <property type="term" value="C:nucleus"/>
    <property type="evidence" value="ECO:0000318"/>
    <property type="project" value="GO_Central"/>
</dbReference>
<evidence type="ECO:0000313" key="22">
    <source>
        <dbReference type="Proteomes" id="UP000007110"/>
    </source>
</evidence>
<dbReference type="CDD" id="cd09364">
    <property type="entry name" value="LIM1_LIMK"/>
    <property type="match status" value="1"/>
</dbReference>
<dbReference type="OrthoDB" id="20134at2759"/>
<reference evidence="22" key="1">
    <citation type="submission" date="2015-02" db="EMBL/GenBank/DDBJ databases">
        <title>Genome sequencing for Strongylocentrotus purpuratus.</title>
        <authorList>
            <person name="Murali S."/>
            <person name="Liu Y."/>
            <person name="Vee V."/>
            <person name="English A."/>
            <person name="Wang M."/>
            <person name="Skinner E."/>
            <person name="Han Y."/>
            <person name="Muzny D.M."/>
            <person name="Worley K.C."/>
            <person name="Gibbs R.A."/>
        </authorList>
    </citation>
    <scope>NUCLEOTIDE SEQUENCE</scope>
</reference>
<evidence type="ECO:0000256" key="4">
    <source>
        <dbReference type="ARBA" id="ARBA00022490"/>
    </source>
</evidence>
<comment type="subcellular location">
    <subcellularLocation>
        <location evidence="1">Cytoplasm</location>
    </subcellularLocation>
</comment>
<evidence type="ECO:0000256" key="3">
    <source>
        <dbReference type="ARBA" id="ARBA00012513"/>
    </source>
</evidence>
<dbReference type="FunFam" id="2.10.110.10:FF:000082">
    <property type="entry name" value="LIM domain kinase 1"/>
    <property type="match status" value="1"/>
</dbReference>
<dbReference type="Pfam" id="PF17820">
    <property type="entry name" value="PDZ_6"/>
    <property type="match status" value="1"/>
</dbReference>
<evidence type="ECO:0000256" key="15">
    <source>
        <dbReference type="PROSITE-ProRule" id="PRU00125"/>
    </source>
</evidence>
<dbReference type="SMART" id="SM00132">
    <property type="entry name" value="LIM"/>
    <property type="match status" value="2"/>
</dbReference>
<keyword evidence="5" id="KW-0723">Serine/threonine-protein kinase</keyword>
<evidence type="ECO:0000256" key="16">
    <source>
        <dbReference type="PROSITE-ProRule" id="PRU10141"/>
    </source>
</evidence>
<dbReference type="InterPro" id="IPR001781">
    <property type="entry name" value="Znf_LIM"/>
</dbReference>
<dbReference type="GO" id="GO:0005737">
    <property type="term" value="C:cytoplasm"/>
    <property type="evidence" value="ECO:0000318"/>
    <property type="project" value="GO_Central"/>
</dbReference>
<keyword evidence="4" id="KW-0963">Cytoplasm</keyword>
<dbReference type="CDD" id="cd09365">
    <property type="entry name" value="LIM2_LIMK"/>
    <property type="match status" value="1"/>
</dbReference>
<dbReference type="InterPro" id="IPR036034">
    <property type="entry name" value="PDZ_sf"/>
</dbReference>
<protein>
    <recommendedName>
        <fullName evidence="14">LIM domain kinase 1</fullName>
        <ecNumber evidence="3">2.7.11.1</ecNumber>
    </recommendedName>
</protein>
<evidence type="ECO:0000256" key="6">
    <source>
        <dbReference type="ARBA" id="ARBA00022679"/>
    </source>
</evidence>
<dbReference type="CDD" id="cd06754">
    <property type="entry name" value="PDZ_LIMK-like"/>
    <property type="match status" value="1"/>
</dbReference>
<feature type="compositionally biased region" description="Low complexity" evidence="17">
    <location>
        <begin position="260"/>
        <end position="285"/>
    </location>
</feature>
<dbReference type="InterPro" id="IPR000719">
    <property type="entry name" value="Prot_kinase_dom"/>
</dbReference>
<dbReference type="EnsemblMetazoa" id="XM_030992386">
    <property type="protein sequence ID" value="XP_030848246"/>
    <property type="gene ID" value="LOC587817"/>
</dbReference>
<dbReference type="InterPro" id="IPR001478">
    <property type="entry name" value="PDZ"/>
</dbReference>
<feature type="binding site" evidence="16">
    <location>
        <position position="387"/>
    </location>
    <ligand>
        <name>ATP</name>
        <dbReference type="ChEBI" id="CHEBI:30616"/>
    </ligand>
</feature>
<dbReference type="Proteomes" id="UP000007110">
    <property type="component" value="Unassembled WGS sequence"/>
</dbReference>
<dbReference type="RefSeq" id="XP_030848246.1">
    <property type="nucleotide sequence ID" value="XM_030992386.1"/>
</dbReference>
<evidence type="ECO:0000256" key="14">
    <source>
        <dbReference type="ARBA" id="ARBA00040667"/>
    </source>
</evidence>
<dbReference type="SUPFAM" id="SSF56112">
    <property type="entry name" value="Protein kinase-like (PK-like)"/>
    <property type="match status" value="1"/>
</dbReference>
<dbReference type="InterPro" id="IPR017441">
    <property type="entry name" value="Protein_kinase_ATP_BS"/>
</dbReference>
<sequence>MTSKHDIPDAGPICALCCKKITDAEYVQALQRDWHSLCFTCSQCKQRLSSWYFERDKKLYCQKDYWAQFGESCQGCAQLIAGPVMVAGEHKFHPDCFVCSKCQAYIGDGDSYALVERSKLYCGPCYKKVVVLQTEKSSPKKKKKKQAHTVQLINIPPTPEGQKRFSLSLEEKQAKESSSSEDVPVAAQGKSICISDLETTPETVSLQVGDRILEVNGTPVTDHNISEIDRILSQRTSQLRITVEHGPSSNPVPDVCGIFSSRSSSEESNSPSSSNEPEFPSINNNVQASLSDCSPSSGERGRLGVFNYERRHMKLDRHGSAPKVRNNYPVMCSPTSPLSRTQSYRVSKNQRIFRPADLIKGEVLGQGFFGKAVKVTHRYTGEVMVIKELVRYSDSAQRDFLKEVKVLRSLDHYHVLKFIGVLYRDKRLNLVTEFVGGGTLENIISDLDKPFPWLQRINAARDIASGMSYLHSMGIIHRDLNSNNCLVRDDGSVVVADFGLARVFIDENDSRCPNSFGPGRDKHKPAGRKKRYTMVGTAFWMAPEMLKGKDYNERVDVFSFGIVMCELIGRVSACPDDLPRSGDFGLDEVPFMAQCCDTCPKTFHQIMLMCVRMDSDERPSFDELDQRLSSFSLHFERLSPRAKDLESYHISPTEDPPPKT</sequence>
<dbReference type="PANTHER" id="PTHR46485">
    <property type="entry name" value="LIM DOMAIN KINASE 1"/>
    <property type="match status" value="1"/>
</dbReference>
<dbReference type="Pfam" id="PF07714">
    <property type="entry name" value="PK_Tyr_Ser-Thr"/>
    <property type="match status" value="1"/>
</dbReference>
<dbReference type="FunFam" id="2.10.110.10:FF:000038">
    <property type="entry name" value="LIM domain kinase 2"/>
    <property type="match status" value="1"/>
</dbReference>
<dbReference type="EC" id="2.7.11.1" evidence="3"/>
<dbReference type="InterPro" id="IPR041489">
    <property type="entry name" value="PDZ_6"/>
</dbReference>
<dbReference type="GO" id="GO:0046872">
    <property type="term" value="F:metal ion binding"/>
    <property type="evidence" value="ECO:0007669"/>
    <property type="project" value="UniProtKB-KW"/>
</dbReference>
<dbReference type="PROSITE" id="PS50011">
    <property type="entry name" value="PROTEIN_KINASE_DOM"/>
    <property type="match status" value="1"/>
</dbReference>
<dbReference type="PROSITE" id="PS50023">
    <property type="entry name" value="LIM_DOMAIN_2"/>
    <property type="match status" value="2"/>
</dbReference>
<dbReference type="KEGG" id="spu:587817"/>
<evidence type="ECO:0000259" key="19">
    <source>
        <dbReference type="PROSITE" id="PS50023"/>
    </source>
</evidence>
<organism evidence="21 22">
    <name type="scientific">Strongylocentrotus purpuratus</name>
    <name type="common">Purple sea urchin</name>
    <dbReference type="NCBI Taxonomy" id="7668"/>
    <lineage>
        <taxon>Eukaryota</taxon>
        <taxon>Metazoa</taxon>
        <taxon>Echinodermata</taxon>
        <taxon>Eleutherozoa</taxon>
        <taxon>Echinozoa</taxon>
        <taxon>Echinoidea</taxon>
        <taxon>Euechinoidea</taxon>
        <taxon>Echinacea</taxon>
        <taxon>Camarodonta</taxon>
        <taxon>Echinidea</taxon>
        <taxon>Strongylocentrotidae</taxon>
        <taxon>Strongylocentrotus</taxon>
    </lineage>
</organism>
<dbReference type="OMA" id="MEEDFPW"/>
<dbReference type="GO" id="GO:0030036">
    <property type="term" value="P:actin cytoskeleton organization"/>
    <property type="evidence" value="ECO:0000318"/>
    <property type="project" value="GO_Central"/>
</dbReference>
<keyword evidence="13 15" id="KW-0440">LIM domain</keyword>
<evidence type="ECO:0000256" key="11">
    <source>
        <dbReference type="ARBA" id="ARBA00022833"/>
    </source>
</evidence>
<evidence type="ECO:0000256" key="5">
    <source>
        <dbReference type="ARBA" id="ARBA00022527"/>
    </source>
</evidence>
<feature type="domain" description="PDZ" evidence="20">
    <location>
        <begin position="152"/>
        <end position="247"/>
    </location>
</feature>
<feature type="domain" description="LIM zinc-binding" evidence="19">
    <location>
        <begin position="72"/>
        <end position="132"/>
    </location>
</feature>
<dbReference type="Gene3D" id="3.30.200.20">
    <property type="entry name" value="Phosphorylase Kinase, domain 1"/>
    <property type="match status" value="1"/>
</dbReference>
<keyword evidence="11 15" id="KW-0862">Zinc</keyword>
<keyword evidence="10" id="KW-0418">Kinase</keyword>
<evidence type="ECO:0000256" key="10">
    <source>
        <dbReference type="ARBA" id="ARBA00022777"/>
    </source>
</evidence>
<evidence type="ECO:0000256" key="2">
    <source>
        <dbReference type="ARBA" id="ARBA00005843"/>
    </source>
</evidence>
<dbReference type="Gene3D" id="1.10.510.10">
    <property type="entry name" value="Transferase(Phosphotransferase) domain 1"/>
    <property type="match status" value="1"/>
</dbReference>
<dbReference type="FunCoup" id="A0A7M7P9D4">
    <property type="interactions" value="1374"/>
</dbReference>
<dbReference type="InterPro" id="IPR050940">
    <property type="entry name" value="Actin_reg-Ser/Thr_kinase"/>
</dbReference>
<reference evidence="21" key="2">
    <citation type="submission" date="2021-01" db="UniProtKB">
        <authorList>
            <consortium name="EnsemblMetazoa"/>
        </authorList>
    </citation>
    <scope>IDENTIFICATION</scope>
</reference>
<accession>A0A7M7P9D4</accession>
<evidence type="ECO:0000256" key="17">
    <source>
        <dbReference type="SAM" id="MobiDB-lite"/>
    </source>
</evidence>
<keyword evidence="7 15" id="KW-0479">Metal-binding</keyword>
<comment type="similarity">
    <text evidence="2">Belongs to the protein kinase superfamily. TKL Ser/Thr protein kinase family.</text>
</comment>
<dbReference type="GO" id="GO:0005524">
    <property type="term" value="F:ATP binding"/>
    <property type="evidence" value="ECO:0007669"/>
    <property type="project" value="UniProtKB-UniRule"/>
</dbReference>
<dbReference type="PROSITE" id="PS00107">
    <property type="entry name" value="PROTEIN_KINASE_ATP"/>
    <property type="match status" value="1"/>
</dbReference>
<dbReference type="AlphaFoldDB" id="A0A7M7P9D4"/>
<dbReference type="InParanoid" id="A0A7M7P9D4"/>
<dbReference type="PROSITE" id="PS50106">
    <property type="entry name" value="PDZ"/>
    <property type="match status" value="1"/>
</dbReference>
<keyword evidence="12 16" id="KW-0067">ATP-binding</keyword>
<dbReference type="SUPFAM" id="SSF57716">
    <property type="entry name" value="Glucocorticoid receptor-like (DNA-binding domain)"/>
    <property type="match status" value="2"/>
</dbReference>
<feature type="compositionally biased region" description="Polar residues" evidence="17">
    <location>
        <begin position="286"/>
        <end position="297"/>
    </location>
</feature>
<name>A0A7M7P9D4_STRPU</name>
<feature type="domain" description="Protein kinase" evidence="18">
    <location>
        <begin position="358"/>
        <end position="632"/>
    </location>
</feature>
<dbReference type="CTD" id="3985"/>
<proteinExistence type="inferred from homology"/>
<dbReference type="InterPro" id="IPR001245">
    <property type="entry name" value="Ser-Thr/Tyr_kinase_cat_dom"/>
</dbReference>
<feature type="region of interest" description="Disordered" evidence="17">
    <location>
        <begin position="243"/>
        <end position="297"/>
    </location>
</feature>
<keyword evidence="22" id="KW-1185">Reference proteome</keyword>
<keyword evidence="9 16" id="KW-0547">Nucleotide-binding</keyword>
<evidence type="ECO:0000259" key="20">
    <source>
        <dbReference type="PROSITE" id="PS50106"/>
    </source>
</evidence>
<dbReference type="FunFam" id="3.30.200.20:FF:000038">
    <property type="entry name" value="LIM domain kinase 2"/>
    <property type="match status" value="1"/>
</dbReference>
<dbReference type="InterPro" id="IPR011009">
    <property type="entry name" value="Kinase-like_dom_sf"/>
</dbReference>